<evidence type="ECO:0000256" key="14">
    <source>
        <dbReference type="PROSITE-ProRule" id="PRU00203"/>
    </source>
</evidence>
<evidence type="ECO:0000256" key="7">
    <source>
        <dbReference type="ARBA" id="ARBA00022833"/>
    </source>
</evidence>
<dbReference type="PROSITE" id="PS50134">
    <property type="entry name" value="ZF_TAZ"/>
    <property type="match status" value="1"/>
</dbReference>
<dbReference type="PROSITE" id="PS01357">
    <property type="entry name" value="ZF_ZZ_1"/>
    <property type="match status" value="1"/>
</dbReference>
<evidence type="ECO:0000256" key="2">
    <source>
        <dbReference type="ARBA" id="ARBA00013184"/>
    </source>
</evidence>
<keyword evidence="12" id="KW-0012">Acyltransferase</keyword>
<dbReference type="GO" id="GO:0005634">
    <property type="term" value="C:nucleus"/>
    <property type="evidence" value="ECO:0007669"/>
    <property type="project" value="UniProtKB-SubCell"/>
</dbReference>
<dbReference type="Proteomes" id="UP001152803">
    <property type="component" value="Unassembled WGS sequence"/>
</dbReference>
<dbReference type="EMBL" id="JAFJMO010000002">
    <property type="protein sequence ID" value="KAJ8283648.1"/>
    <property type="molecule type" value="Genomic_DNA"/>
</dbReference>
<dbReference type="InterPro" id="IPR018359">
    <property type="entry name" value="Bromodomain_CS"/>
</dbReference>
<dbReference type="GO" id="GO:0005667">
    <property type="term" value="C:transcription regulator complex"/>
    <property type="evidence" value="ECO:0007669"/>
    <property type="project" value="TreeGrafter"/>
</dbReference>
<feature type="compositionally biased region" description="Basic and acidic residues" evidence="16">
    <location>
        <begin position="143"/>
        <end position="159"/>
    </location>
</feature>
<dbReference type="Pfam" id="PF00439">
    <property type="entry name" value="Bromodomain"/>
    <property type="match status" value="1"/>
</dbReference>
<evidence type="ECO:0000256" key="15">
    <source>
        <dbReference type="PROSITE-ProRule" id="PRU00228"/>
    </source>
</evidence>
<name>A0A9Q1I6M6_CONCO</name>
<dbReference type="InterPro" id="IPR000433">
    <property type="entry name" value="Znf_ZZ"/>
</dbReference>
<dbReference type="SUPFAM" id="SSF57850">
    <property type="entry name" value="RING/U-box"/>
    <property type="match status" value="1"/>
</dbReference>
<evidence type="ECO:0000256" key="13">
    <source>
        <dbReference type="PROSITE-ProRule" id="PRU00035"/>
    </source>
</evidence>
<dbReference type="EC" id="2.3.1.48" evidence="2"/>
<dbReference type="InterPro" id="IPR013178">
    <property type="entry name" value="Histone_AcTrfase_Rtt109/CBP"/>
</dbReference>
<keyword evidence="3" id="KW-0488">Methylation</keyword>
<accession>A0A9Q1I6M6</accession>
<feature type="compositionally biased region" description="Basic and acidic residues" evidence="16">
    <location>
        <begin position="690"/>
        <end position="702"/>
    </location>
</feature>
<dbReference type="InterPro" id="IPR000197">
    <property type="entry name" value="Znf_TAZ"/>
</dbReference>
<feature type="compositionally biased region" description="Polar residues" evidence="16">
    <location>
        <begin position="67"/>
        <end position="97"/>
    </location>
</feature>
<dbReference type="Pfam" id="PF23570">
    <property type="entry name" value="PHD_P300"/>
    <property type="match status" value="1"/>
</dbReference>
<organism evidence="21 22">
    <name type="scientific">Conger conger</name>
    <name type="common">Conger eel</name>
    <name type="synonym">Muraena conger</name>
    <dbReference type="NCBI Taxonomy" id="82655"/>
    <lineage>
        <taxon>Eukaryota</taxon>
        <taxon>Metazoa</taxon>
        <taxon>Chordata</taxon>
        <taxon>Craniata</taxon>
        <taxon>Vertebrata</taxon>
        <taxon>Euteleostomi</taxon>
        <taxon>Actinopterygii</taxon>
        <taxon>Neopterygii</taxon>
        <taxon>Teleostei</taxon>
        <taxon>Anguilliformes</taxon>
        <taxon>Congridae</taxon>
        <taxon>Conger</taxon>
    </lineage>
</organism>
<evidence type="ECO:0000313" key="22">
    <source>
        <dbReference type="Proteomes" id="UP001152803"/>
    </source>
</evidence>
<feature type="compositionally biased region" description="Gly residues" evidence="16">
    <location>
        <begin position="124"/>
        <end position="141"/>
    </location>
</feature>
<dbReference type="InterPro" id="IPR001487">
    <property type="entry name" value="Bromodomain"/>
</dbReference>
<evidence type="ECO:0000256" key="1">
    <source>
        <dbReference type="ARBA" id="ARBA00004123"/>
    </source>
</evidence>
<feature type="zinc finger region" description="TAZ-type" evidence="14">
    <location>
        <begin position="899"/>
        <end position="980"/>
    </location>
</feature>
<comment type="subcellular location">
    <subcellularLocation>
        <location evidence="1">Nucleus</location>
    </subcellularLocation>
</comment>
<dbReference type="GO" id="GO:0000123">
    <property type="term" value="C:histone acetyltransferase complex"/>
    <property type="evidence" value="ECO:0007669"/>
    <property type="project" value="TreeGrafter"/>
</dbReference>
<dbReference type="GO" id="GO:0031490">
    <property type="term" value="F:chromatin DNA binding"/>
    <property type="evidence" value="ECO:0007669"/>
    <property type="project" value="TreeGrafter"/>
</dbReference>
<feature type="non-terminal residue" evidence="21">
    <location>
        <position position="1"/>
    </location>
</feature>
<keyword evidence="4" id="KW-0808">Transferase</keyword>
<dbReference type="PROSITE" id="PS51727">
    <property type="entry name" value="CBP_P300_HAT"/>
    <property type="match status" value="1"/>
</dbReference>
<dbReference type="PROSITE" id="PS50135">
    <property type="entry name" value="ZF_ZZ_2"/>
    <property type="match status" value="1"/>
</dbReference>
<evidence type="ECO:0000256" key="10">
    <source>
        <dbReference type="ARBA" id="ARBA00023163"/>
    </source>
</evidence>
<dbReference type="PROSITE" id="PS00633">
    <property type="entry name" value="BROMODOMAIN_1"/>
    <property type="match status" value="1"/>
</dbReference>
<dbReference type="GO" id="GO:0003713">
    <property type="term" value="F:transcription coactivator activity"/>
    <property type="evidence" value="ECO:0007669"/>
    <property type="project" value="TreeGrafter"/>
</dbReference>
<dbReference type="GO" id="GO:0045944">
    <property type="term" value="P:positive regulation of transcription by RNA polymerase II"/>
    <property type="evidence" value="ECO:0007669"/>
    <property type="project" value="TreeGrafter"/>
</dbReference>
<feature type="domain" description="ZZ-type" evidence="19">
    <location>
        <begin position="836"/>
        <end position="884"/>
    </location>
</feature>
<dbReference type="PANTHER" id="PTHR13808:SF29">
    <property type="entry name" value="HISTONE ACETYLTRANSFERASE P300"/>
    <property type="match status" value="1"/>
</dbReference>
<comment type="caution">
    <text evidence="21">The sequence shown here is derived from an EMBL/GenBank/DDBJ whole genome shotgun (WGS) entry which is preliminary data.</text>
</comment>
<dbReference type="InterPro" id="IPR056484">
    <property type="entry name" value="PHD_P300"/>
</dbReference>
<dbReference type="SMART" id="SM00291">
    <property type="entry name" value="ZnF_ZZ"/>
    <property type="match status" value="1"/>
</dbReference>
<protein>
    <recommendedName>
        <fullName evidence="2">histone acetyltransferase</fullName>
        <ecNumber evidence="2">2.3.1.48</ecNumber>
    </recommendedName>
</protein>
<dbReference type="GO" id="GO:0004402">
    <property type="term" value="F:histone acetyltransferase activity"/>
    <property type="evidence" value="ECO:0007669"/>
    <property type="project" value="InterPro"/>
</dbReference>
<feature type="compositionally biased region" description="Pro residues" evidence="16">
    <location>
        <begin position="1"/>
        <end position="11"/>
    </location>
</feature>
<dbReference type="SUPFAM" id="SSF47370">
    <property type="entry name" value="Bromodomain"/>
    <property type="match status" value="1"/>
</dbReference>
<feature type="compositionally biased region" description="Pro residues" evidence="16">
    <location>
        <begin position="49"/>
        <end position="59"/>
    </location>
</feature>
<dbReference type="Pfam" id="PF08214">
    <property type="entry name" value="HAT_KAT11"/>
    <property type="match status" value="1"/>
</dbReference>
<evidence type="ECO:0000259" key="20">
    <source>
        <dbReference type="PROSITE" id="PS51727"/>
    </source>
</evidence>
<dbReference type="FunFam" id="3.30.40.10:FF:000034">
    <property type="entry name" value="Histone acetyltransferase p300"/>
    <property type="match status" value="1"/>
</dbReference>
<feature type="domain" description="TAZ-type" evidence="18">
    <location>
        <begin position="899"/>
        <end position="980"/>
    </location>
</feature>
<evidence type="ECO:0000256" key="16">
    <source>
        <dbReference type="SAM" id="MobiDB-lite"/>
    </source>
</evidence>
<evidence type="ECO:0000259" key="19">
    <source>
        <dbReference type="PROSITE" id="PS50135"/>
    </source>
</evidence>
<dbReference type="InterPro" id="IPR031162">
    <property type="entry name" value="CBP_P300_HAT"/>
</dbReference>
<feature type="domain" description="Bromo" evidence="17">
    <location>
        <begin position="227"/>
        <end position="299"/>
    </location>
</feature>
<keyword evidence="22" id="KW-1185">Reference proteome</keyword>
<keyword evidence="8" id="KW-0805">Transcription regulation</keyword>
<dbReference type="GO" id="GO:0140297">
    <property type="term" value="F:DNA-binding transcription factor binding"/>
    <property type="evidence" value="ECO:0007669"/>
    <property type="project" value="UniProtKB-ARBA"/>
</dbReference>
<evidence type="ECO:0000256" key="6">
    <source>
        <dbReference type="ARBA" id="ARBA00022771"/>
    </source>
</evidence>
<keyword evidence="9 13" id="KW-0103">Bromodomain</keyword>
<dbReference type="SMART" id="SM00551">
    <property type="entry name" value="ZnF_TAZ"/>
    <property type="match status" value="1"/>
</dbReference>
<gene>
    <name evidence="21" type="ORF">COCON_G00024980</name>
</gene>
<dbReference type="SMART" id="SM00297">
    <property type="entry name" value="BROMO"/>
    <property type="match status" value="1"/>
</dbReference>
<dbReference type="Gene3D" id="1.20.920.10">
    <property type="entry name" value="Bromodomain-like"/>
    <property type="match status" value="1"/>
</dbReference>
<dbReference type="AlphaFoldDB" id="A0A9Q1I6M6"/>
<keyword evidence="11" id="KW-0539">Nucleus</keyword>
<dbReference type="GO" id="GO:0008270">
    <property type="term" value="F:zinc ion binding"/>
    <property type="evidence" value="ECO:0007669"/>
    <property type="project" value="UniProtKB-KW"/>
</dbReference>
<evidence type="ECO:0000259" key="18">
    <source>
        <dbReference type="PROSITE" id="PS50134"/>
    </source>
</evidence>
<dbReference type="FunFam" id="3.30.60.90:FF:000003">
    <property type="entry name" value="E1A binding protein p300"/>
    <property type="match status" value="1"/>
</dbReference>
<dbReference type="Gene3D" id="3.30.60.90">
    <property type="match status" value="1"/>
</dbReference>
<evidence type="ECO:0000256" key="9">
    <source>
        <dbReference type="ARBA" id="ARBA00023117"/>
    </source>
</evidence>
<evidence type="ECO:0000256" key="12">
    <source>
        <dbReference type="ARBA" id="ARBA00023315"/>
    </source>
</evidence>
<evidence type="ECO:0000256" key="5">
    <source>
        <dbReference type="ARBA" id="ARBA00022723"/>
    </source>
</evidence>
<dbReference type="Gene3D" id="3.30.40.10">
    <property type="entry name" value="Zinc/RING finger domain, C3HC4 (zinc finger)"/>
    <property type="match status" value="1"/>
</dbReference>
<feature type="region of interest" description="Disordered" evidence="16">
    <location>
        <begin position="690"/>
        <end position="749"/>
    </location>
</feature>
<dbReference type="InterPro" id="IPR013083">
    <property type="entry name" value="Znf_RING/FYVE/PHD"/>
</dbReference>
<dbReference type="InterPro" id="IPR038547">
    <property type="entry name" value="RING_CBP-p300_sf"/>
</dbReference>
<dbReference type="Gene3D" id="1.20.1020.10">
    <property type="entry name" value="TAZ domain"/>
    <property type="match status" value="1"/>
</dbReference>
<evidence type="ECO:0000256" key="8">
    <source>
        <dbReference type="ARBA" id="ARBA00023015"/>
    </source>
</evidence>
<evidence type="ECO:0000256" key="4">
    <source>
        <dbReference type="ARBA" id="ARBA00022679"/>
    </source>
</evidence>
<dbReference type="CDD" id="cd02337">
    <property type="entry name" value="ZZ_CBP"/>
    <property type="match status" value="1"/>
</dbReference>
<dbReference type="FunFam" id="1.20.920.10:FF:000001">
    <property type="entry name" value="Histone acetyltransferase p300"/>
    <property type="match status" value="1"/>
</dbReference>
<feature type="non-terminal residue" evidence="21">
    <location>
        <position position="1014"/>
    </location>
</feature>
<evidence type="ECO:0000259" key="17">
    <source>
        <dbReference type="PROSITE" id="PS50014"/>
    </source>
</evidence>
<dbReference type="InterPro" id="IPR035898">
    <property type="entry name" value="TAZ_dom_sf"/>
</dbReference>
<evidence type="ECO:0000256" key="3">
    <source>
        <dbReference type="ARBA" id="ARBA00022481"/>
    </source>
</evidence>
<dbReference type="InterPro" id="IPR036427">
    <property type="entry name" value="Bromodomain-like_sf"/>
</dbReference>
<reference evidence="21" key="1">
    <citation type="journal article" date="2023" name="Science">
        <title>Genome structures resolve the early diversification of teleost fishes.</title>
        <authorList>
            <person name="Parey E."/>
            <person name="Louis A."/>
            <person name="Montfort J."/>
            <person name="Bouchez O."/>
            <person name="Roques C."/>
            <person name="Iampietro C."/>
            <person name="Lluch J."/>
            <person name="Castinel A."/>
            <person name="Donnadieu C."/>
            <person name="Desvignes T."/>
            <person name="Floi Bucao C."/>
            <person name="Jouanno E."/>
            <person name="Wen M."/>
            <person name="Mejri S."/>
            <person name="Dirks R."/>
            <person name="Jansen H."/>
            <person name="Henkel C."/>
            <person name="Chen W.J."/>
            <person name="Zahm M."/>
            <person name="Cabau C."/>
            <person name="Klopp C."/>
            <person name="Thompson A.W."/>
            <person name="Robinson-Rechavi M."/>
            <person name="Braasch I."/>
            <person name="Lecointre G."/>
            <person name="Bobe J."/>
            <person name="Postlethwait J.H."/>
            <person name="Berthelot C."/>
            <person name="Roest Crollius H."/>
            <person name="Guiguen Y."/>
        </authorList>
    </citation>
    <scope>NUCLEOTIDE SEQUENCE</scope>
    <source>
        <strain evidence="21">Concon-B</strain>
    </source>
</reference>
<dbReference type="PRINTS" id="PR00503">
    <property type="entry name" value="BROMODOMAIN"/>
</dbReference>
<dbReference type="SMART" id="SM01250">
    <property type="entry name" value="KAT11"/>
    <property type="match status" value="1"/>
</dbReference>
<dbReference type="InterPro" id="IPR043145">
    <property type="entry name" value="Znf_ZZ_sf"/>
</dbReference>
<keyword evidence="5 14" id="KW-0479">Metal-binding</keyword>
<keyword evidence="7 14" id="KW-0862">Zinc</keyword>
<dbReference type="Gene3D" id="2.10.110.40">
    <property type="match status" value="1"/>
</dbReference>
<dbReference type="InterPro" id="IPR010303">
    <property type="entry name" value="RING_CBP-p300"/>
</dbReference>
<dbReference type="PROSITE" id="PS50014">
    <property type="entry name" value="BROMODOMAIN_2"/>
    <property type="match status" value="1"/>
</dbReference>
<dbReference type="FunFam" id="2.10.110.40:FF:000001">
    <property type="entry name" value="E1A binding protein p300"/>
    <property type="match status" value="1"/>
</dbReference>
<dbReference type="Pfam" id="PF00569">
    <property type="entry name" value="ZZ"/>
    <property type="match status" value="1"/>
</dbReference>
<dbReference type="Pfam" id="PF06001">
    <property type="entry name" value="RING_CBP-p300"/>
    <property type="match status" value="1"/>
</dbReference>
<feature type="compositionally biased region" description="Basic residues" evidence="16">
    <location>
        <begin position="719"/>
        <end position="729"/>
    </location>
</feature>
<dbReference type="SUPFAM" id="SSF57933">
    <property type="entry name" value="TAZ domain"/>
    <property type="match status" value="1"/>
</dbReference>
<sequence length="1014" mass="113830">PTPPQLAPPAPQKQGQGVGQGAGQGVNADKPSQLQHHQAGLGSAAPPQTGRPPSVPPVNPALAPQLPRTQLSQKSSLTADGQASTPASVSSADTGSLQAPPDAPAPPDPKAEGKQQLGEDDGETGGATGGAAGGAMGGATGGKRADVKMEEKPEVKEESGNGGKSEPMETAAGTPSEDRKPEVKIEPKEEEEGSGGAQNANAQSKRKIFKPEELRQALMPTLESLYRQDPESLPFRQPVDPQLLGIPDYFDIVRTPMDLSTIKRKLDTGQYQEPWQYVDDVWLMFNNAWLYNRKTSRVYKYCSKLAEVFEQEIDPVMQGLGYCCGRKLEFSPQTLCCYGKQLCTIPRDAAYFSYQNSSPKYGLIADRYHFCEKCFNEIQGENVSLGDDPSQPQTSINKDQFEKKKNDTLDPELFVECTDCGRKMHQICVLHHDTIWPLGFVCDGCLKKANKSRRENKYAAKRLPQTKLGSFLEVRVNDYLRRQSHPESGDVTIRVVHVSDKVVEVKPGMKSRFVDSGEMSESFPYRTKALFAFEDIDGADVCFFGMHVQEYGSDCPPPNQRRVYISYLDSVHFFQPRLLRTGVYHEILIGYLEYVRRLGFTTGHIWACPPSEGDDYIFHCHPIDQKIPKPKRLQEWYKKMLDKAVSERIVHDYKDIFKQATEDRLTSAKELPYFEGDFWPNVLEESIKELEQEEEERKREENSTSNESVDATKGDSKNAKKKNSKKTSKNKSSLSRANKKKPGMPNVSNDLSQKLYATMEKHKEVFFVIRLIANPTANSLPPILDPDPLMACDLMDGRDAFLTLARDKHLEFSSLRRAKWSSMCMLVELHNQSQDRFVYTCNECKHHVETRFHCTVCEDYDLCITCYHAKGHEHKMDKLGLGLDDESGGQAAASMQSPGDSRRLSIQRCIQSLVHACQCRNANCSLASCQKMKRVVQHTKGCKRKTNGGCPICKQLIALCCYHAKHCQENKCPVPFCLNIKHKLRQQQLQHRLQQAQMLRRRMASMQRVGQPPP</sequence>
<feature type="compositionally biased region" description="Basic and acidic residues" evidence="16">
    <location>
        <begin position="176"/>
        <end position="187"/>
    </location>
</feature>
<dbReference type="PANTHER" id="PTHR13808">
    <property type="entry name" value="CBP/P300-RELATED"/>
    <property type="match status" value="1"/>
</dbReference>
<dbReference type="CDD" id="cd15802">
    <property type="entry name" value="RING_CBP-p300"/>
    <property type="match status" value="1"/>
</dbReference>
<dbReference type="Pfam" id="PF02135">
    <property type="entry name" value="zf-TAZ"/>
    <property type="match status" value="1"/>
</dbReference>
<feature type="domain" description="CBP/p300-type HAT" evidence="20">
    <location>
        <begin position="457"/>
        <end position="834"/>
    </location>
</feature>
<keyword evidence="6 15" id="KW-0863">Zinc-finger</keyword>
<evidence type="ECO:0000313" key="21">
    <source>
        <dbReference type="EMBL" id="KAJ8283648.1"/>
    </source>
</evidence>
<feature type="region of interest" description="Disordered" evidence="16">
    <location>
        <begin position="383"/>
        <end position="402"/>
    </location>
</feature>
<dbReference type="CDD" id="cd05495">
    <property type="entry name" value="Bromo_cbp_like"/>
    <property type="match status" value="1"/>
</dbReference>
<dbReference type="FunFam" id="1.20.1020.10:FF:000001">
    <property type="entry name" value="E1A binding protein p300"/>
    <property type="match status" value="1"/>
</dbReference>
<proteinExistence type="predicted"/>
<keyword evidence="10" id="KW-0804">Transcription</keyword>
<evidence type="ECO:0000256" key="11">
    <source>
        <dbReference type="ARBA" id="ARBA00023242"/>
    </source>
</evidence>
<feature type="region of interest" description="Disordered" evidence="16">
    <location>
        <begin position="1"/>
        <end position="207"/>
    </location>
</feature>
<dbReference type="OrthoDB" id="899at2759"/>